<feature type="compositionally biased region" description="Polar residues" evidence="1">
    <location>
        <begin position="256"/>
        <end position="275"/>
    </location>
</feature>
<evidence type="ECO:0000256" key="1">
    <source>
        <dbReference type="SAM" id="MobiDB-lite"/>
    </source>
</evidence>
<feature type="compositionally biased region" description="Polar residues" evidence="1">
    <location>
        <begin position="446"/>
        <end position="464"/>
    </location>
</feature>
<comment type="caution">
    <text evidence="2">The sequence shown here is derived from an EMBL/GenBank/DDBJ whole genome shotgun (WGS) entry which is preliminary data.</text>
</comment>
<reference evidence="2 3" key="1">
    <citation type="submission" date="2017-08" db="EMBL/GenBank/DDBJ databases">
        <title>Acidophilic green algal genome provides insights into adaptation to an acidic environment.</title>
        <authorList>
            <person name="Hirooka S."/>
            <person name="Hirose Y."/>
            <person name="Kanesaki Y."/>
            <person name="Higuchi S."/>
            <person name="Fujiwara T."/>
            <person name="Onuma R."/>
            <person name="Era A."/>
            <person name="Ohbayashi R."/>
            <person name="Uzuka A."/>
            <person name="Nozaki H."/>
            <person name="Yoshikawa H."/>
            <person name="Miyagishima S.Y."/>
        </authorList>
    </citation>
    <scope>NUCLEOTIDE SEQUENCE [LARGE SCALE GENOMIC DNA]</scope>
    <source>
        <strain evidence="2 3">NIES-2499</strain>
    </source>
</reference>
<feature type="compositionally biased region" description="Polar residues" evidence="1">
    <location>
        <begin position="17"/>
        <end position="29"/>
    </location>
</feature>
<dbReference type="EMBL" id="BEGY01000008">
    <property type="protein sequence ID" value="GAX74599.1"/>
    <property type="molecule type" value="Genomic_DNA"/>
</dbReference>
<evidence type="ECO:0000313" key="2">
    <source>
        <dbReference type="EMBL" id="GAX74599.1"/>
    </source>
</evidence>
<name>A0A250WV63_9CHLO</name>
<feature type="region of interest" description="Disordered" evidence="1">
    <location>
        <begin position="432"/>
        <end position="464"/>
    </location>
</feature>
<keyword evidence="3" id="KW-1185">Reference proteome</keyword>
<protein>
    <submittedName>
        <fullName evidence="2">Uncharacterized protein</fullName>
    </submittedName>
</protein>
<dbReference type="Proteomes" id="UP000232323">
    <property type="component" value="Unassembled WGS sequence"/>
</dbReference>
<accession>A0A250WV63</accession>
<feature type="region of interest" description="Disordered" evidence="1">
    <location>
        <begin position="510"/>
        <end position="531"/>
    </location>
</feature>
<gene>
    <name evidence="2" type="ORF">CEUSTIGMA_g2047.t1</name>
</gene>
<sequence length="531" mass="57597">MGIFDCFNAAAADTTSVYSPSEATQASDQAKNRDTPVNVHWDENTSPTKQFGIGYSHSPRKVDAYIRPVIHCRLKGKAELTSATEGLDLLAPRDEESSLTRFKPHEEKYPSVVLCVPTSCNESALTAWGVSSTQQLQTRLRNICMADTSFLNLLSTVAMSVVAPTVLQQSEGACVMMYRPSPSTSNLIPGGCNIRLSGTFMREDVEDFSFFPFLILELDQPDPEPLSLLTMHYEAQDEKLINLLLTSLSRVEPSANLKSGPNENVGNPAPSSSLQPGMKTSLISTKEQDALARSFAMISSVPCIATLLELRPVGNPSLDQVEGEDRSTAFQGCILMQNQLSISYWGELSTNHPQGSWLLLMELFKEEPTTIMELINKIEREKRKQGGLLLSTSGKEEGCWKKAIQVPASGQHLAARLSDDAQKQRLKMYHQARSSNSGSILPVSVLSDTGPQPAVTDTSPPGLKSSLNTAHLGSKSGMAADERLGSPSGSFAIFGPSSLQRRSFCIPVTSQAQPLSPTLATGPQENTMEDV</sequence>
<evidence type="ECO:0000313" key="3">
    <source>
        <dbReference type="Proteomes" id="UP000232323"/>
    </source>
</evidence>
<organism evidence="2 3">
    <name type="scientific">Chlamydomonas eustigma</name>
    <dbReference type="NCBI Taxonomy" id="1157962"/>
    <lineage>
        <taxon>Eukaryota</taxon>
        <taxon>Viridiplantae</taxon>
        <taxon>Chlorophyta</taxon>
        <taxon>core chlorophytes</taxon>
        <taxon>Chlorophyceae</taxon>
        <taxon>CS clade</taxon>
        <taxon>Chlamydomonadales</taxon>
        <taxon>Chlamydomonadaceae</taxon>
        <taxon>Chlamydomonas</taxon>
    </lineage>
</organism>
<feature type="region of interest" description="Disordered" evidence="1">
    <location>
        <begin position="254"/>
        <end position="278"/>
    </location>
</feature>
<dbReference type="AlphaFoldDB" id="A0A250WV63"/>
<proteinExistence type="predicted"/>
<feature type="region of interest" description="Disordered" evidence="1">
    <location>
        <begin position="17"/>
        <end position="43"/>
    </location>
</feature>